<evidence type="ECO:0000313" key="2">
    <source>
        <dbReference type="Proteomes" id="UP000309138"/>
    </source>
</evidence>
<protein>
    <submittedName>
        <fullName evidence="1">PqqD family protein</fullName>
    </submittedName>
</protein>
<dbReference type="RefSeq" id="WP_136943509.1">
    <property type="nucleotide sequence ID" value="NZ_SWKR01000002.1"/>
</dbReference>
<gene>
    <name evidence="1" type="ORF">FBR43_13020</name>
</gene>
<accession>A0A4U1L5K0</accession>
<sequence length="89" mass="9758">MDETVWHRNDEWIGANIEDALVMISVERGNYLSLNATAAAAWEILETPTTAKALSEQLSARFAVAPDHCAKSVAAMLDRFEKLGLAIAR</sequence>
<dbReference type="Proteomes" id="UP000309138">
    <property type="component" value="Unassembled WGS sequence"/>
</dbReference>
<dbReference type="Pfam" id="PF05402">
    <property type="entry name" value="PqqD"/>
    <property type="match status" value="1"/>
</dbReference>
<dbReference type="AlphaFoldDB" id="A0A4U1L5K0"/>
<keyword evidence="2" id="KW-1185">Reference proteome</keyword>
<name>A0A4U1L5K0_9SPHN</name>
<dbReference type="InterPro" id="IPR041881">
    <property type="entry name" value="PqqD_sf"/>
</dbReference>
<dbReference type="Gene3D" id="1.10.10.1150">
    <property type="entry name" value="Coenzyme PQQ synthesis protein D (PqqD)"/>
    <property type="match status" value="1"/>
</dbReference>
<organism evidence="1 2">
    <name type="scientific">Sphingomonas baiyangensis</name>
    <dbReference type="NCBI Taxonomy" id="2572576"/>
    <lineage>
        <taxon>Bacteria</taxon>
        <taxon>Pseudomonadati</taxon>
        <taxon>Pseudomonadota</taxon>
        <taxon>Alphaproteobacteria</taxon>
        <taxon>Sphingomonadales</taxon>
        <taxon>Sphingomonadaceae</taxon>
        <taxon>Sphingomonas</taxon>
    </lineage>
</organism>
<comment type="caution">
    <text evidence="1">The sequence shown here is derived from an EMBL/GenBank/DDBJ whole genome shotgun (WGS) entry which is preliminary data.</text>
</comment>
<proteinExistence type="predicted"/>
<dbReference type="InterPro" id="IPR008792">
    <property type="entry name" value="PQQD"/>
</dbReference>
<evidence type="ECO:0000313" key="1">
    <source>
        <dbReference type="EMBL" id="TKD51573.1"/>
    </source>
</evidence>
<dbReference type="OrthoDB" id="7573947at2"/>
<dbReference type="EMBL" id="SWKR01000002">
    <property type="protein sequence ID" value="TKD51573.1"/>
    <property type="molecule type" value="Genomic_DNA"/>
</dbReference>
<reference evidence="1 2" key="1">
    <citation type="submission" date="2019-04" db="EMBL/GenBank/DDBJ databases">
        <authorList>
            <person name="Yang Y."/>
            <person name="Wei D."/>
        </authorList>
    </citation>
    <scope>NUCLEOTIDE SEQUENCE [LARGE SCALE GENOMIC DNA]</scope>
    <source>
        <strain evidence="1 2">L-1-4w-11</strain>
    </source>
</reference>